<evidence type="ECO:0000313" key="11">
    <source>
        <dbReference type="Proteomes" id="UP000662770"/>
    </source>
</evidence>
<evidence type="ECO:0000259" key="9">
    <source>
        <dbReference type="Pfam" id="PF21082"/>
    </source>
</evidence>
<gene>
    <name evidence="10" type="ORF">JYB87_17160</name>
</gene>
<reference evidence="10 11" key="1">
    <citation type="submission" date="2021-03" db="EMBL/GenBank/DDBJ databases">
        <title>Novel species identification of genus Shewanella.</title>
        <authorList>
            <person name="Liu G."/>
            <person name="Zhang Q."/>
        </authorList>
    </citation>
    <scope>NUCLEOTIDE SEQUENCE [LARGE SCALE GENOMIC DNA]</scope>
    <source>
        <strain evidence="10 11">FJAT-51800</strain>
    </source>
</reference>
<organism evidence="10 11">
    <name type="scientific">Shewanella avicenniae</name>
    <dbReference type="NCBI Taxonomy" id="2814294"/>
    <lineage>
        <taxon>Bacteria</taxon>
        <taxon>Pseudomonadati</taxon>
        <taxon>Pseudomonadota</taxon>
        <taxon>Gammaproteobacteria</taxon>
        <taxon>Alteromonadales</taxon>
        <taxon>Shewanellaceae</taxon>
        <taxon>Shewanella</taxon>
    </lineage>
</organism>
<protein>
    <recommendedName>
        <fullName evidence="7">Small-conductance mechanosensitive channel</fullName>
    </recommendedName>
</protein>
<dbReference type="InterPro" id="IPR008910">
    <property type="entry name" value="MSC_TM_helix"/>
</dbReference>
<keyword evidence="7" id="KW-0813">Transport</keyword>
<comment type="similarity">
    <text evidence="2 7">Belongs to the MscS (TC 1.A.23) family.</text>
</comment>
<comment type="subcellular location">
    <subcellularLocation>
        <location evidence="7">Cell inner membrane</location>
        <topology evidence="7">Multi-pass membrane protein</topology>
    </subcellularLocation>
    <subcellularLocation>
        <location evidence="1">Cell membrane</location>
        <topology evidence="1">Multi-pass membrane protein</topology>
    </subcellularLocation>
</comment>
<dbReference type="RefSeq" id="WP_207354656.1">
    <property type="nucleotide sequence ID" value="NZ_CP071503.1"/>
</dbReference>
<dbReference type="PANTHER" id="PTHR30221:SF1">
    <property type="entry name" value="SMALL-CONDUCTANCE MECHANOSENSITIVE CHANNEL"/>
    <property type="match status" value="1"/>
</dbReference>
<dbReference type="InterPro" id="IPR049278">
    <property type="entry name" value="MS_channel_C"/>
</dbReference>
<dbReference type="SUPFAM" id="SSF50182">
    <property type="entry name" value="Sm-like ribonucleoproteins"/>
    <property type="match status" value="1"/>
</dbReference>
<proteinExistence type="inferred from homology"/>
<dbReference type="Gene3D" id="2.30.30.60">
    <property type="match status" value="1"/>
</dbReference>
<dbReference type="Gene3D" id="1.10.287.1260">
    <property type="match status" value="1"/>
</dbReference>
<dbReference type="InterPro" id="IPR011014">
    <property type="entry name" value="MscS_channel_TM-2"/>
</dbReference>
<feature type="transmembrane region" description="Helical" evidence="7">
    <location>
        <begin position="27"/>
        <end position="45"/>
    </location>
</feature>
<keyword evidence="7" id="KW-0997">Cell inner membrane</keyword>
<keyword evidence="6 7" id="KW-0472">Membrane</keyword>
<evidence type="ECO:0000259" key="8">
    <source>
        <dbReference type="Pfam" id="PF00924"/>
    </source>
</evidence>
<evidence type="ECO:0000256" key="2">
    <source>
        <dbReference type="ARBA" id="ARBA00008017"/>
    </source>
</evidence>
<keyword evidence="7" id="KW-0406">Ion transport</keyword>
<dbReference type="InterPro" id="IPR023408">
    <property type="entry name" value="MscS_beta-dom_sf"/>
</dbReference>
<feature type="domain" description="Mechanosensitive ion channel MscS C-terminal" evidence="9">
    <location>
        <begin position="184"/>
        <end position="266"/>
    </location>
</feature>
<keyword evidence="5 7" id="KW-1133">Transmembrane helix</keyword>
<feature type="transmembrane region" description="Helical" evidence="7">
    <location>
        <begin position="65"/>
        <end position="91"/>
    </location>
</feature>
<keyword evidence="7" id="KW-0407">Ion channel</keyword>
<dbReference type="InterPro" id="IPR010920">
    <property type="entry name" value="LSM_dom_sf"/>
</dbReference>
<keyword evidence="3" id="KW-1003">Cell membrane</keyword>
<feature type="transmembrane region" description="Helical" evidence="7">
    <location>
        <begin position="97"/>
        <end position="120"/>
    </location>
</feature>
<comment type="function">
    <text evidence="7">Mechanosensitive channel that participates in the regulation of osmotic pressure changes within the cell, opening in response to stretch forces in the membrane lipid bilayer, without the need for other proteins. Contributes to normal resistance to hypoosmotic shock. Forms an ion channel of 1.0 nanosiemens conductance with a slight preference for anions.</text>
</comment>
<dbReference type="InterPro" id="IPR045275">
    <property type="entry name" value="MscS_archaea/bacteria_type"/>
</dbReference>
<dbReference type="InterPro" id="IPR006685">
    <property type="entry name" value="MscS_channel_2nd"/>
</dbReference>
<dbReference type="Proteomes" id="UP000662770">
    <property type="component" value="Chromosome"/>
</dbReference>
<dbReference type="InterPro" id="IPR011066">
    <property type="entry name" value="MscS_channel_C_sf"/>
</dbReference>
<dbReference type="SUPFAM" id="SSF82689">
    <property type="entry name" value="Mechanosensitive channel protein MscS (YggB), C-terminal domain"/>
    <property type="match status" value="1"/>
</dbReference>
<sequence length="283" mass="30970">MAENGIGTEIAQLQQVYQVVVEFLVNYSFQIIGALIIFLLGLWVANKVATLVRKQMDSHDIDVTLTSFVSNLVRLIVIIMVAVICLGKLGISVTPMVAAIGAASLGAGLAVQGMLSNYAAGITIIVTRPFVVGNTITIKEITGQVEEIHLGVTTLTNEEGELISIPNKHIVGEILHNSFENKLVELHFNVDFQTDPQQVISLIEQVLRAFNQVDTSKPLQVGINDFSDAGFGFGVRYWVPTASYFQDKYKINLAIWNALQHAGINISTPVRTVIIVENRPKID</sequence>
<comment type="caution">
    <text evidence="7">Lacks conserved residue(s) required for the propagation of feature annotation.</text>
</comment>
<dbReference type="SUPFAM" id="SSF82861">
    <property type="entry name" value="Mechanosensitive channel protein MscS (YggB), transmembrane region"/>
    <property type="match status" value="1"/>
</dbReference>
<dbReference type="PANTHER" id="PTHR30221">
    <property type="entry name" value="SMALL-CONDUCTANCE MECHANOSENSITIVE CHANNEL"/>
    <property type="match status" value="1"/>
</dbReference>
<keyword evidence="11" id="KW-1185">Reference proteome</keyword>
<evidence type="ECO:0000313" key="10">
    <source>
        <dbReference type="EMBL" id="QSX33423.1"/>
    </source>
</evidence>
<keyword evidence="4 7" id="KW-0812">Transmembrane</keyword>
<name>A0ABX7QPM7_9GAMM</name>
<evidence type="ECO:0000256" key="5">
    <source>
        <dbReference type="ARBA" id="ARBA00022989"/>
    </source>
</evidence>
<dbReference type="Pfam" id="PF21082">
    <property type="entry name" value="MS_channel_3rd"/>
    <property type="match status" value="1"/>
</dbReference>
<dbReference type="Gene3D" id="3.30.70.100">
    <property type="match status" value="1"/>
</dbReference>
<dbReference type="Pfam" id="PF05552">
    <property type="entry name" value="MS_channel_1st_1"/>
    <property type="match status" value="1"/>
</dbReference>
<comment type="subunit">
    <text evidence="7">Homoheptamer.</text>
</comment>
<evidence type="ECO:0000256" key="4">
    <source>
        <dbReference type="ARBA" id="ARBA00022692"/>
    </source>
</evidence>
<evidence type="ECO:0000256" key="1">
    <source>
        <dbReference type="ARBA" id="ARBA00004651"/>
    </source>
</evidence>
<evidence type="ECO:0000256" key="6">
    <source>
        <dbReference type="ARBA" id="ARBA00023136"/>
    </source>
</evidence>
<evidence type="ECO:0000256" key="7">
    <source>
        <dbReference type="RuleBase" id="RU369025"/>
    </source>
</evidence>
<evidence type="ECO:0000256" key="3">
    <source>
        <dbReference type="ARBA" id="ARBA00022475"/>
    </source>
</evidence>
<dbReference type="Pfam" id="PF00924">
    <property type="entry name" value="MS_channel_2nd"/>
    <property type="match status" value="1"/>
</dbReference>
<dbReference type="EMBL" id="CP071503">
    <property type="protein sequence ID" value="QSX33423.1"/>
    <property type="molecule type" value="Genomic_DNA"/>
</dbReference>
<feature type="domain" description="Mechanosensitive ion channel MscS" evidence="8">
    <location>
        <begin position="114"/>
        <end position="177"/>
    </location>
</feature>
<accession>A0ABX7QPM7</accession>